<sequence length="164" mass="17092">MPVTQYYAGQRITADGLNDLIPPSLQLSRTSAAIASSPTTYTAVSFDTVASQNTASMWSVGQPTRIIAPYPGTFQIHGGITWPATLSTADGRAEVRFNGTGVPAPTSRCGTQRGSTGNMQSTFSGVVVFTAAGQYVEVFANQNSGVSINIAVTFGLTRVSFASS</sequence>
<reference evidence="1 2" key="1">
    <citation type="submission" date="2024-09" db="EMBL/GenBank/DDBJ databases">
        <title>The Natural Products Discovery Center: Release of the First 8490 Sequenced Strains for Exploring Actinobacteria Biosynthetic Diversity.</title>
        <authorList>
            <person name="Kalkreuter E."/>
            <person name="Kautsar S.A."/>
            <person name="Yang D."/>
            <person name="Bader C.D."/>
            <person name="Teijaro C.N."/>
            <person name="Fluegel L."/>
            <person name="Davis C.M."/>
            <person name="Simpson J.R."/>
            <person name="Lauterbach L."/>
            <person name="Steele A.D."/>
            <person name="Gui C."/>
            <person name="Meng S."/>
            <person name="Li G."/>
            <person name="Viehrig K."/>
            <person name="Ye F."/>
            <person name="Su P."/>
            <person name="Kiefer A.F."/>
            <person name="Nichols A."/>
            <person name="Cepeda A.J."/>
            <person name="Yan W."/>
            <person name="Fan B."/>
            <person name="Jiang Y."/>
            <person name="Adhikari A."/>
            <person name="Zheng C.-J."/>
            <person name="Schuster L."/>
            <person name="Cowan T.M."/>
            <person name="Smanski M.J."/>
            <person name="Chevrette M.G."/>
            <person name="De Carvalho L.P.S."/>
            <person name="Shen B."/>
        </authorList>
    </citation>
    <scope>NUCLEOTIDE SEQUENCE [LARGE SCALE GENOMIC DNA]</scope>
    <source>
        <strain evidence="1 2">NPDC056472</strain>
    </source>
</reference>
<dbReference type="EMBL" id="JBHTRV010000055">
    <property type="protein sequence ID" value="MFE5985558.1"/>
    <property type="molecule type" value="Genomic_DNA"/>
</dbReference>
<protein>
    <submittedName>
        <fullName evidence="1">Uncharacterized protein</fullName>
    </submittedName>
</protein>
<evidence type="ECO:0000313" key="2">
    <source>
        <dbReference type="Proteomes" id="UP001600424"/>
    </source>
</evidence>
<accession>A0ABW6J6K9</accession>
<comment type="caution">
    <text evidence="1">The sequence shown here is derived from an EMBL/GenBank/DDBJ whole genome shotgun (WGS) entry which is preliminary data.</text>
</comment>
<organism evidence="1 2">
    <name type="scientific">Streptomyces wedmorensis</name>
    <dbReference type="NCBI Taxonomy" id="43759"/>
    <lineage>
        <taxon>Bacteria</taxon>
        <taxon>Bacillati</taxon>
        <taxon>Actinomycetota</taxon>
        <taxon>Actinomycetes</taxon>
        <taxon>Kitasatosporales</taxon>
        <taxon>Streptomycetaceae</taxon>
        <taxon>Streptomyces</taxon>
    </lineage>
</organism>
<name>A0ABW6J6K9_STRWE</name>
<keyword evidence="2" id="KW-1185">Reference proteome</keyword>
<proteinExistence type="predicted"/>
<gene>
    <name evidence="1" type="ORF">ACFQ63_38475</name>
</gene>
<dbReference type="RefSeq" id="WP_386253392.1">
    <property type="nucleotide sequence ID" value="NZ_JBHTRV010000055.1"/>
</dbReference>
<evidence type="ECO:0000313" key="1">
    <source>
        <dbReference type="EMBL" id="MFE5985558.1"/>
    </source>
</evidence>
<dbReference type="Proteomes" id="UP001600424">
    <property type="component" value="Unassembled WGS sequence"/>
</dbReference>